<evidence type="ECO:0000313" key="2">
    <source>
        <dbReference type="Proteomes" id="UP001203036"/>
    </source>
</evidence>
<comment type="caution">
    <text evidence="1">The sequence shown here is derived from an EMBL/GenBank/DDBJ whole genome shotgun (WGS) entry which is preliminary data.</text>
</comment>
<reference evidence="1" key="1">
    <citation type="submission" date="2022-06" db="EMBL/GenBank/DDBJ databases">
        <title>Lutimaribacter sp. EGI FJ00013, a novel bacterium isolated from a salt lake sediment enrichment.</title>
        <authorList>
            <person name="Gao L."/>
            <person name="Fang B.-Z."/>
            <person name="Li W.-J."/>
        </authorList>
    </citation>
    <scope>NUCLEOTIDE SEQUENCE</scope>
    <source>
        <strain evidence="1">EGI FJ00013</strain>
    </source>
</reference>
<organism evidence="1 2">
    <name type="scientific">Lutimaribacter degradans</name>
    <dbReference type="NCBI Taxonomy" id="2945989"/>
    <lineage>
        <taxon>Bacteria</taxon>
        <taxon>Pseudomonadati</taxon>
        <taxon>Pseudomonadota</taxon>
        <taxon>Alphaproteobacteria</taxon>
        <taxon>Rhodobacterales</taxon>
        <taxon>Roseobacteraceae</taxon>
        <taxon>Lutimaribacter</taxon>
    </lineage>
</organism>
<name>A0ACC5ZXP6_9RHOB</name>
<accession>A0ACC5ZXP6</accession>
<sequence length="405" mass="42026">MTSPTLAPAPGVAARWPVLAGVWGVYFSFGVIIASMAPLLAEIRADIDANNAVIGAILGSWPLAYILCAVPCGILLDRLGARRMLVLATVIMASSALLRCVAETPFQLFLAVAVFGAGGPMISVGAPLVIARLYEGKARATAMGLYVTGPYLGGLVALGLTNAVVLPLVGGNWRGVMAAYAGLVLASGFFWLMVSRGRAADLGAAGDGKKYNLRAFAEILSVPAVRVILIMAVGVFFINHGFNNWMPEILRSYGFTAVSAGVWAALPPAIGILGVLFIPRLATPERRLLVMATLFGAVLLASLLLQSQQPILLATGLMLQGLARGSMMTVAIMLLMETPGVPEERLGLAGGLFFTSAEIGGVLGPVSFGTLAHWTGGFSVPLFGVTLIASGLLILLAVMRRGPGA</sequence>
<gene>
    <name evidence="1" type="ORF">M8744_12560</name>
</gene>
<dbReference type="EMBL" id="JAMQGO010000008">
    <property type="protein sequence ID" value="MCM2562978.1"/>
    <property type="molecule type" value="Genomic_DNA"/>
</dbReference>
<evidence type="ECO:0000313" key="1">
    <source>
        <dbReference type="EMBL" id="MCM2562978.1"/>
    </source>
</evidence>
<keyword evidence="2" id="KW-1185">Reference proteome</keyword>
<protein>
    <submittedName>
        <fullName evidence="1">MFS transporter</fullName>
    </submittedName>
</protein>
<proteinExistence type="predicted"/>
<dbReference type="Proteomes" id="UP001203036">
    <property type="component" value="Unassembled WGS sequence"/>
</dbReference>